<reference evidence="2" key="2">
    <citation type="submission" date="2023-05" db="EMBL/GenBank/DDBJ databases">
        <authorList>
            <consortium name="Lawrence Berkeley National Laboratory"/>
            <person name="Steindorff A."/>
            <person name="Hensen N."/>
            <person name="Bonometti L."/>
            <person name="Westerberg I."/>
            <person name="Brannstrom I.O."/>
            <person name="Guillou S."/>
            <person name="Cros-Aarteil S."/>
            <person name="Calhoun S."/>
            <person name="Haridas S."/>
            <person name="Kuo A."/>
            <person name="Mondo S."/>
            <person name="Pangilinan J."/>
            <person name="Riley R."/>
            <person name="Labutti K."/>
            <person name="Andreopoulos B."/>
            <person name="Lipzen A."/>
            <person name="Chen C."/>
            <person name="Yanf M."/>
            <person name="Daum C."/>
            <person name="Ng V."/>
            <person name="Clum A."/>
            <person name="Ohm R."/>
            <person name="Martin F."/>
            <person name="Silar P."/>
            <person name="Natvig D."/>
            <person name="Lalanne C."/>
            <person name="Gautier V."/>
            <person name="Ament-Velasquez S.L."/>
            <person name="Kruys A."/>
            <person name="Hutchinson M.I."/>
            <person name="Powell A.J."/>
            <person name="Barry K."/>
            <person name="Miller A.N."/>
            <person name="Grigoriev I.V."/>
            <person name="Debuchy R."/>
            <person name="Gladieux P."/>
            <person name="Thoren M.H."/>
            <person name="Johannesson H."/>
        </authorList>
    </citation>
    <scope>NUCLEOTIDE SEQUENCE</scope>
    <source>
        <strain evidence="2">PSN243</strain>
    </source>
</reference>
<proteinExistence type="predicted"/>
<feature type="region of interest" description="Disordered" evidence="1">
    <location>
        <begin position="320"/>
        <end position="340"/>
    </location>
</feature>
<name>A0AAV9G7P0_9PEZI</name>
<protein>
    <recommendedName>
        <fullName evidence="4">Fungal N-terminal domain-containing protein</fullName>
    </recommendedName>
</protein>
<dbReference type="Proteomes" id="UP001321760">
    <property type="component" value="Unassembled WGS sequence"/>
</dbReference>
<gene>
    <name evidence="2" type="ORF">QBC34DRAFT_308060</name>
</gene>
<organism evidence="2 3">
    <name type="scientific">Podospora aff. communis PSN243</name>
    <dbReference type="NCBI Taxonomy" id="3040156"/>
    <lineage>
        <taxon>Eukaryota</taxon>
        <taxon>Fungi</taxon>
        <taxon>Dikarya</taxon>
        <taxon>Ascomycota</taxon>
        <taxon>Pezizomycotina</taxon>
        <taxon>Sordariomycetes</taxon>
        <taxon>Sordariomycetidae</taxon>
        <taxon>Sordariales</taxon>
        <taxon>Podosporaceae</taxon>
        <taxon>Podospora</taxon>
    </lineage>
</organism>
<reference evidence="2" key="1">
    <citation type="journal article" date="2023" name="Mol. Phylogenet. Evol.">
        <title>Genome-scale phylogeny and comparative genomics of the fungal order Sordariales.</title>
        <authorList>
            <person name="Hensen N."/>
            <person name="Bonometti L."/>
            <person name="Westerberg I."/>
            <person name="Brannstrom I.O."/>
            <person name="Guillou S."/>
            <person name="Cros-Aarteil S."/>
            <person name="Calhoun S."/>
            <person name="Haridas S."/>
            <person name="Kuo A."/>
            <person name="Mondo S."/>
            <person name="Pangilinan J."/>
            <person name="Riley R."/>
            <person name="LaButti K."/>
            <person name="Andreopoulos B."/>
            <person name="Lipzen A."/>
            <person name="Chen C."/>
            <person name="Yan M."/>
            <person name="Daum C."/>
            <person name="Ng V."/>
            <person name="Clum A."/>
            <person name="Steindorff A."/>
            <person name="Ohm R.A."/>
            <person name="Martin F."/>
            <person name="Silar P."/>
            <person name="Natvig D.O."/>
            <person name="Lalanne C."/>
            <person name="Gautier V."/>
            <person name="Ament-Velasquez S.L."/>
            <person name="Kruys A."/>
            <person name="Hutchinson M.I."/>
            <person name="Powell A.J."/>
            <person name="Barry K."/>
            <person name="Miller A.N."/>
            <person name="Grigoriev I.V."/>
            <person name="Debuchy R."/>
            <person name="Gladieux P."/>
            <person name="Hiltunen Thoren M."/>
            <person name="Johannesson H."/>
        </authorList>
    </citation>
    <scope>NUCLEOTIDE SEQUENCE</scope>
    <source>
        <strain evidence="2">PSN243</strain>
    </source>
</reference>
<evidence type="ECO:0008006" key="4">
    <source>
        <dbReference type="Google" id="ProtNLM"/>
    </source>
</evidence>
<accession>A0AAV9G7P0</accession>
<comment type="caution">
    <text evidence="2">The sequence shown here is derived from an EMBL/GenBank/DDBJ whole genome shotgun (WGS) entry which is preliminary data.</text>
</comment>
<evidence type="ECO:0000313" key="2">
    <source>
        <dbReference type="EMBL" id="KAK4444814.1"/>
    </source>
</evidence>
<dbReference type="AlphaFoldDB" id="A0AAV9G7P0"/>
<keyword evidence="3" id="KW-1185">Reference proteome</keyword>
<evidence type="ECO:0000256" key="1">
    <source>
        <dbReference type="SAM" id="MobiDB-lite"/>
    </source>
</evidence>
<evidence type="ECO:0000313" key="3">
    <source>
        <dbReference type="Proteomes" id="UP001321760"/>
    </source>
</evidence>
<sequence>MDPLSVAASIAGLLSAAGAVTKVLAPYVTAARETPKLAVQVNSEIQSITIILSALQSLACNLGSVPVQRAALIQVDHIVAVLTDGVLIFSDLEVVVRSLDSLGDFSVSISRLALRSRLQWARKESEITSLLARLQGFKSSASLILDIFQSDSAMRAEDSRTDLANNVNQLLESSKDVARRLMTLEDSFDAMSIVSKRRSLNVSLKLGHAEDDATIRFLNRLNAIEDGVPSQPALSPPPSSLPGSGPTAISGFDFEPDLEASPVYRRAQRETMDFSFRSSVAWSNRLSVFSGFTLGDISTMSVIALQICAAEISNAHHYAFGNREPAHPPRPTPATKSDEHSPAATVHSLLYECLEIAIQLSHITGFSDIFWQEGLYSSAEHPFTVLQRIFSRGYPFLMLLDTTESRSIAREWETSARMPEGALKPFTKYVSSLTGDMFGFNTMLVSGDAGFSG</sequence>
<dbReference type="EMBL" id="MU865972">
    <property type="protein sequence ID" value="KAK4444814.1"/>
    <property type="molecule type" value="Genomic_DNA"/>
</dbReference>